<dbReference type="PANTHER" id="PTHR43479">
    <property type="entry name" value="ACREF/ENVCD OPERON REPRESSOR-RELATED"/>
    <property type="match status" value="1"/>
</dbReference>
<keyword evidence="4" id="KW-0472">Membrane</keyword>
<dbReference type="InterPro" id="IPR050624">
    <property type="entry name" value="HTH-type_Tx_Regulator"/>
</dbReference>
<name>A0A9D2WMQ8_9FIRM</name>
<dbReference type="PRINTS" id="PR00455">
    <property type="entry name" value="HTHTETR"/>
</dbReference>
<keyword evidence="4" id="KW-1133">Transmembrane helix</keyword>
<dbReference type="OrthoDB" id="9810250at2"/>
<keyword evidence="3" id="KW-0175">Coiled coil</keyword>
<dbReference type="SUPFAM" id="SSF46689">
    <property type="entry name" value="Homeodomain-like"/>
    <property type="match status" value="1"/>
</dbReference>
<evidence type="ECO:0000313" key="6">
    <source>
        <dbReference type="EMBL" id="KAF1084034.1"/>
    </source>
</evidence>
<comment type="caution">
    <text evidence="6">The sequence shown here is derived from an EMBL/GenBank/DDBJ whole genome shotgun (WGS) entry which is preliminary data.</text>
</comment>
<dbReference type="InterPro" id="IPR039532">
    <property type="entry name" value="TetR_C_Firmicutes"/>
</dbReference>
<dbReference type="AlphaFoldDB" id="A0A9D2WMQ8"/>
<keyword evidence="4" id="KW-0812">Transmembrane</keyword>
<evidence type="ECO:0000256" key="4">
    <source>
        <dbReference type="SAM" id="Phobius"/>
    </source>
</evidence>
<dbReference type="InterPro" id="IPR009057">
    <property type="entry name" value="Homeodomain-like_sf"/>
</dbReference>
<feature type="transmembrane region" description="Helical" evidence="4">
    <location>
        <begin position="156"/>
        <end position="173"/>
    </location>
</feature>
<reference evidence="6" key="1">
    <citation type="submission" date="2016-02" db="EMBL/GenBank/DDBJ databases">
        <title>Draft Genome Sequence of Sporotomaculum syntrophicum Strain FB, a Syntrophic Benzoate Degrader.</title>
        <authorList>
            <person name="Nobu M.K."/>
            <person name="Narihiro T."/>
            <person name="Qiu Y.-L."/>
            <person name="Ohashi A."/>
            <person name="Liu W.-T."/>
            <person name="Yuji S."/>
        </authorList>
    </citation>
    <scope>NUCLEOTIDE SEQUENCE</scope>
    <source>
        <strain evidence="6">FB</strain>
    </source>
</reference>
<dbReference type="Pfam" id="PF14278">
    <property type="entry name" value="TetR_C_8"/>
    <property type="match status" value="1"/>
</dbReference>
<evidence type="ECO:0000313" key="7">
    <source>
        <dbReference type="Proteomes" id="UP000798488"/>
    </source>
</evidence>
<dbReference type="RefSeq" id="WP_161823201.1">
    <property type="nucleotide sequence ID" value="NZ_LSRS01000008.1"/>
</dbReference>
<gene>
    <name evidence="6" type="ORF">SPSYN_02946</name>
</gene>
<evidence type="ECO:0000256" key="2">
    <source>
        <dbReference type="PROSITE-ProRule" id="PRU00335"/>
    </source>
</evidence>
<dbReference type="Proteomes" id="UP000798488">
    <property type="component" value="Unassembled WGS sequence"/>
</dbReference>
<evidence type="ECO:0000259" key="5">
    <source>
        <dbReference type="PROSITE" id="PS50977"/>
    </source>
</evidence>
<keyword evidence="1 2" id="KW-0238">DNA-binding</keyword>
<dbReference type="GO" id="GO:0003677">
    <property type="term" value="F:DNA binding"/>
    <property type="evidence" value="ECO:0007669"/>
    <property type="project" value="UniProtKB-UniRule"/>
</dbReference>
<protein>
    <submittedName>
        <fullName evidence="6">DNA-binding transcriptional repressor AcrR</fullName>
    </submittedName>
</protein>
<keyword evidence="7" id="KW-1185">Reference proteome</keyword>
<feature type="transmembrane region" description="Helical" evidence="4">
    <location>
        <begin position="185"/>
        <end position="206"/>
    </location>
</feature>
<feature type="DNA-binding region" description="H-T-H motif" evidence="2">
    <location>
        <begin position="34"/>
        <end position="53"/>
    </location>
</feature>
<dbReference type="Gene3D" id="1.10.357.10">
    <property type="entry name" value="Tetracycline Repressor, domain 2"/>
    <property type="match status" value="1"/>
</dbReference>
<feature type="coiled-coil region" evidence="3">
    <location>
        <begin position="53"/>
        <end position="80"/>
    </location>
</feature>
<evidence type="ECO:0000256" key="1">
    <source>
        <dbReference type="ARBA" id="ARBA00023125"/>
    </source>
</evidence>
<proteinExistence type="predicted"/>
<dbReference type="PROSITE" id="PS50977">
    <property type="entry name" value="HTH_TETR_2"/>
    <property type="match status" value="1"/>
</dbReference>
<feature type="domain" description="HTH tetR-type" evidence="5">
    <location>
        <begin position="11"/>
        <end position="71"/>
    </location>
</feature>
<dbReference type="EMBL" id="LSRS01000008">
    <property type="protein sequence ID" value="KAF1084034.1"/>
    <property type="molecule type" value="Genomic_DNA"/>
</dbReference>
<dbReference type="PANTHER" id="PTHR43479:SF7">
    <property type="entry name" value="TETR-FAMILY TRANSCRIPTIONAL REGULATOR"/>
    <property type="match status" value="1"/>
</dbReference>
<evidence type="ECO:0000256" key="3">
    <source>
        <dbReference type="SAM" id="Coils"/>
    </source>
</evidence>
<organism evidence="6 7">
    <name type="scientific">Sporotomaculum syntrophicum</name>
    <dbReference type="NCBI Taxonomy" id="182264"/>
    <lineage>
        <taxon>Bacteria</taxon>
        <taxon>Bacillati</taxon>
        <taxon>Bacillota</taxon>
        <taxon>Clostridia</taxon>
        <taxon>Eubacteriales</taxon>
        <taxon>Desulfallaceae</taxon>
        <taxon>Sporotomaculum</taxon>
    </lineage>
</organism>
<sequence length="208" mass="24408">MVDNTMDKRVIRTKRLIRNVFTELMEEKGFEGITVKELTTKADINRGTFYLHYKDKQDLLEQCEEQIINEINDILKIERQLNLEETLNYYSKYEPPPFVVKLFDYILENASFMKVMLGPNGDPSFQIRMKESLRKNMLVKIEEKFHKEQMMVPQECLLAYISSAYLGVIQYWLESGLKESPRDMALVLLKITFLGPLTVTGFPNTFKS</sequence>
<accession>A0A9D2WMQ8</accession>
<dbReference type="Pfam" id="PF00440">
    <property type="entry name" value="TetR_N"/>
    <property type="match status" value="1"/>
</dbReference>
<dbReference type="InterPro" id="IPR001647">
    <property type="entry name" value="HTH_TetR"/>
</dbReference>